<dbReference type="OrthoDB" id="3700535at2"/>
<name>A0A6P2BQ92_9ACTN</name>
<dbReference type="AlphaFoldDB" id="A0A6P2BQ92"/>
<organism evidence="1 2">
    <name type="scientific">Trebonia kvetii</name>
    <dbReference type="NCBI Taxonomy" id="2480626"/>
    <lineage>
        <taxon>Bacteria</taxon>
        <taxon>Bacillati</taxon>
        <taxon>Actinomycetota</taxon>
        <taxon>Actinomycetes</taxon>
        <taxon>Streptosporangiales</taxon>
        <taxon>Treboniaceae</taxon>
        <taxon>Trebonia</taxon>
    </lineage>
</organism>
<comment type="caution">
    <text evidence="1">The sequence shown here is derived from an EMBL/GenBank/DDBJ whole genome shotgun (WGS) entry which is preliminary data.</text>
</comment>
<protein>
    <submittedName>
        <fullName evidence="1">Uncharacterized protein</fullName>
    </submittedName>
</protein>
<sequence length="85" mass="9287">MKVVPQASNCREIEVGGRIYRRDRKGLFDLPEAAAKYTIAMEGGQEASLSGTTKTAIGYRCTNCDFGSFFATCSRCGGDCEREYA</sequence>
<reference evidence="1 2" key="1">
    <citation type="submission" date="2018-11" db="EMBL/GenBank/DDBJ databases">
        <title>Trebonia kvetii gen.nov., sp.nov., a novel acidophilic actinobacterium, and proposal of the new actinobacterial family Treboniaceae fam. nov.</title>
        <authorList>
            <person name="Rapoport D."/>
            <person name="Sagova-Mareckova M."/>
            <person name="Sedlacek I."/>
            <person name="Provaznik J."/>
            <person name="Kralova S."/>
            <person name="Pavlinic D."/>
            <person name="Benes V."/>
            <person name="Kopecky J."/>
        </authorList>
    </citation>
    <scope>NUCLEOTIDE SEQUENCE [LARGE SCALE GENOMIC DNA]</scope>
    <source>
        <strain evidence="1 2">15Tr583</strain>
    </source>
</reference>
<proteinExistence type="predicted"/>
<keyword evidence="2" id="KW-1185">Reference proteome</keyword>
<dbReference type="RefSeq" id="WP_145859692.1">
    <property type="nucleotide sequence ID" value="NZ_RPFW01000007.1"/>
</dbReference>
<evidence type="ECO:0000313" key="1">
    <source>
        <dbReference type="EMBL" id="TVZ01269.1"/>
    </source>
</evidence>
<gene>
    <name evidence="1" type="ORF">EAS64_33870</name>
</gene>
<dbReference type="Proteomes" id="UP000460272">
    <property type="component" value="Unassembled WGS sequence"/>
</dbReference>
<dbReference type="EMBL" id="RPFW01000007">
    <property type="protein sequence ID" value="TVZ01269.1"/>
    <property type="molecule type" value="Genomic_DNA"/>
</dbReference>
<evidence type="ECO:0000313" key="2">
    <source>
        <dbReference type="Proteomes" id="UP000460272"/>
    </source>
</evidence>
<accession>A0A6P2BQ92</accession>